<reference evidence="1" key="1">
    <citation type="submission" date="2021-09" db="EMBL/GenBank/DDBJ databases">
        <authorList>
            <person name="Martin H S."/>
        </authorList>
    </citation>
    <scope>NUCLEOTIDE SEQUENCE</scope>
</reference>
<protein>
    <submittedName>
        <fullName evidence="1">(African queen) hypothetical protein</fullName>
    </submittedName>
</protein>
<organism evidence="1 2">
    <name type="scientific">Danaus chrysippus</name>
    <name type="common">African queen</name>
    <dbReference type="NCBI Taxonomy" id="151541"/>
    <lineage>
        <taxon>Eukaryota</taxon>
        <taxon>Metazoa</taxon>
        <taxon>Ecdysozoa</taxon>
        <taxon>Arthropoda</taxon>
        <taxon>Hexapoda</taxon>
        <taxon>Insecta</taxon>
        <taxon>Pterygota</taxon>
        <taxon>Neoptera</taxon>
        <taxon>Endopterygota</taxon>
        <taxon>Lepidoptera</taxon>
        <taxon>Glossata</taxon>
        <taxon>Ditrysia</taxon>
        <taxon>Papilionoidea</taxon>
        <taxon>Nymphalidae</taxon>
        <taxon>Danainae</taxon>
        <taxon>Danaini</taxon>
        <taxon>Danaina</taxon>
        <taxon>Danaus</taxon>
        <taxon>Anosia</taxon>
    </lineage>
</organism>
<comment type="caution">
    <text evidence="1">The sequence shown here is derived from an EMBL/GenBank/DDBJ whole genome shotgun (WGS) entry which is preliminary data.</text>
</comment>
<sequence>MTSERLGVTVTKLLQSQADGTAEHEETTDETWKGFSETEAFKVIQKLNLTAIAIQVIACEGELRHADIGSHITVSLKSIMTYIHCIQNNEPARGTHHRRKLQNTAARARAPTNKQTHNIVPTLPPLFGHNNHDIIVSADIGFPSSRAQHPRGRWRVTTQHILCTQHEHVSATISMTPRKERSM</sequence>
<dbReference type="AlphaFoldDB" id="A0A8J2R0F5"/>
<keyword evidence="2" id="KW-1185">Reference proteome</keyword>
<evidence type="ECO:0000313" key="2">
    <source>
        <dbReference type="Proteomes" id="UP000789524"/>
    </source>
</evidence>
<accession>A0A8J2R0F5</accession>
<proteinExistence type="predicted"/>
<gene>
    <name evidence="1" type="ORF">DCHRY22_LOCUS11272</name>
</gene>
<name>A0A8J2R0F5_9NEOP</name>
<evidence type="ECO:0000313" key="1">
    <source>
        <dbReference type="EMBL" id="CAG9575351.1"/>
    </source>
</evidence>
<dbReference type="Proteomes" id="UP000789524">
    <property type="component" value="Unassembled WGS sequence"/>
</dbReference>
<dbReference type="EMBL" id="CAKASE010000074">
    <property type="protein sequence ID" value="CAG9575351.1"/>
    <property type="molecule type" value="Genomic_DNA"/>
</dbReference>